<feature type="compositionally biased region" description="Basic and acidic residues" evidence="1">
    <location>
        <begin position="695"/>
        <end position="708"/>
    </location>
</feature>
<sequence>MATGGEVVLRLAFLLMPLAITPLLAAAQPMFTSSSGCEQGHFCTNGVKLPCAPGRFGSSTEETSFLCSGLCPAGSFCPEGSSSPAPCGNNSVYCPAGSSTPIVVSHGNYAVGGTSASGRIEQAVCPKGRYCRQGLATLCPAGTFGEREGLHDDACSGPCPAGWYCPPGAIDPFALACGGPEHYCPEGSGRPLPVDRGYFAGEVGSDLSGASGGFSLQFRCPVGRYCVGGVSWPCPAGRFGASELSVNSSCTGSCGPGHYCPEGSHRSDQVNEGHYTVGGDATLLMEAVITTTAGTIAVAGNNQTTAEQVEADPSLTSTRSAERLCEPGFWCEAGFRYLCEAGAYGSDFGATRGNCSGFCEAGFVCRNGSVSPEENPCGELSPPGSYADQGILYTCPAGVFGASHGLSSPLCSGPCSMGFYCEPGSVSPRERVCGGPSRMCPAGSGWPIMVDSGHYTTDYATVPDEEACPPGMFRNGSYPFDTDPTRGEESAITTAIPLPPCQLCPEGTFKAVTGDSLALCLPCDEHTAESIEARTSCVCRRIAGGDVSATMLYFNTTTSACQNVTASFRPSAEAGLVESTFTRYSQAECEPGHFCVGGVRFPCPGGRFGASAREVRPQCQGECAGGWYCPEGSVSANQVPCGAANLYCPARSIAPTFVESGFYTTGNHDASYGLHTPGTASAFPSSDSGTTGVGGRDEGAGAKRPDDDRGAAFRSGVAVCPAGWYCTGDGAGSKCPPGVYGGEVGLSDPACSGVCAAGFVCPEGSTSPFQSKCGGLGLYCPVGSSSPSQVLVGYYGAHTGVDAGLQAARDPLNETHSAQVLCEPGFFCEKGRKEPCPAGTFQWKYGESSRGSCLPCKAGYYCPPGESASPSRDATLVACGNPTVFCPEGSVEPVPVRAGFYSVGGGSEGTTRVSQVLCEAGYYCQDAARKLCPAGTYGSSAGLRDEGCTGVCPPGAACAEGTVDPTPCEEGYYATGGAVACNACPGKRVTGLEGERCRTSRSCCT</sequence>
<dbReference type="PANTHER" id="PTHR47236:SF4">
    <property type="entry name" value="GENE 9195-RELATED"/>
    <property type="match status" value="1"/>
</dbReference>
<gene>
    <name evidence="3" type="ORF">Esi_0064_0111</name>
</gene>
<keyword evidence="4" id="KW-1185">Reference proteome</keyword>
<name>D8LRD9_ECTSI</name>
<evidence type="ECO:0000256" key="1">
    <source>
        <dbReference type="SAM" id="MobiDB-lite"/>
    </source>
</evidence>
<dbReference type="SMART" id="SM01411">
    <property type="entry name" value="Ephrin_rec_like"/>
    <property type="match status" value="9"/>
</dbReference>
<evidence type="ECO:0000256" key="2">
    <source>
        <dbReference type="SAM" id="SignalP"/>
    </source>
</evidence>
<dbReference type="EMBL" id="FN649741">
    <property type="protein sequence ID" value="CBN75044.1"/>
    <property type="molecule type" value="Genomic_DNA"/>
</dbReference>
<evidence type="ECO:0000313" key="4">
    <source>
        <dbReference type="Proteomes" id="UP000002630"/>
    </source>
</evidence>
<dbReference type="PANTHER" id="PTHR47236">
    <property type="entry name" value="GENE, 32742-RELATED-RELATED"/>
    <property type="match status" value="1"/>
</dbReference>
<dbReference type="OrthoDB" id="439917at2759"/>
<evidence type="ECO:0008006" key="5">
    <source>
        <dbReference type="Google" id="ProtNLM"/>
    </source>
</evidence>
<feature type="chain" id="PRO_5003117466" description="Tyrosine-protein kinase ephrin type A/B receptor-like domain-containing protein" evidence="2">
    <location>
        <begin position="28"/>
        <end position="1005"/>
    </location>
</feature>
<evidence type="ECO:0000313" key="3">
    <source>
        <dbReference type="EMBL" id="CBN75044.1"/>
    </source>
</evidence>
<dbReference type="OMA" id="METRSTC"/>
<dbReference type="AlphaFoldDB" id="D8LRD9"/>
<feature type="signal peptide" evidence="2">
    <location>
        <begin position="1"/>
        <end position="27"/>
    </location>
</feature>
<dbReference type="SUPFAM" id="SSF57184">
    <property type="entry name" value="Growth factor receptor domain"/>
    <property type="match status" value="2"/>
</dbReference>
<dbReference type="InParanoid" id="D8LRD9"/>
<dbReference type="Proteomes" id="UP000002630">
    <property type="component" value="Linkage Group LG16"/>
</dbReference>
<protein>
    <recommendedName>
        <fullName evidence="5">Tyrosine-protein kinase ephrin type A/B receptor-like domain-containing protein</fullName>
    </recommendedName>
</protein>
<keyword evidence="2" id="KW-0732">Signal</keyword>
<feature type="region of interest" description="Disordered" evidence="1">
    <location>
        <begin position="677"/>
        <end position="708"/>
    </location>
</feature>
<dbReference type="Gene3D" id="2.10.50.10">
    <property type="entry name" value="Tumor Necrosis Factor Receptor, subunit A, domain 2"/>
    <property type="match status" value="1"/>
</dbReference>
<proteinExistence type="predicted"/>
<feature type="compositionally biased region" description="Polar residues" evidence="1">
    <location>
        <begin position="678"/>
        <end position="690"/>
    </location>
</feature>
<dbReference type="InterPro" id="IPR009030">
    <property type="entry name" value="Growth_fac_rcpt_cys_sf"/>
</dbReference>
<organism evidence="3 4">
    <name type="scientific">Ectocarpus siliculosus</name>
    <name type="common">Brown alga</name>
    <name type="synonym">Conferva siliculosa</name>
    <dbReference type="NCBI Taxonomy" id="2880"/>
    <lineage>
        <taxon>Eukaryota</taxon>
        <taxon>Sar</taxon>
        <taxon>Stramenopiles</taxon>
        <taxon>Ochrophyta</taxon>
        <taxon>PX clade</taxon>
        <taxon>Phaeophyceae</taxon>
        <taxon>Ectocarpales</taxon>
        <taxon>Ectocarpaceae</taxon>
        <taxon>Ectocarpus</taxon>
    </lineage>
</organism>
<dbReference type="EMBL" id="FN648863">
    <property type="protein sequence ID" value="CBN75044.1"/>
    <property type="molecule type" value="Genomic_DNA"/>
</dbReference>
<dbReference type="STRING" id="2880.D8LRD9"/>
<accession>D8LRD9</accession>
<reference evidence="3 4" key="1">
    <citation type="journal article" date="2010" name="Nature">
        <title>The Ectocarpus genome and the independent evolution of multicellularity in brown algae.</title>
        <authorList>
            <person name="Cock J.M."/>
            <person name="Sterck L."/>
            <person name="Rouze P."/>
            <person name="Scornet D."/>
            <person name="Allen A.E."/>
            <person name="Amoutzias G."/>
            <person name="Anthouard V."/>
            <person name="Artiguenave F."/>
            <person name="Aury J.M."/>
            <person name="Badger J.H."/>
            <person name="Beszteri B."/>
            <person name="Billiau K."/>
            <person name="Bonnet E."/>
            <person name="Bothwell J.H."/>
            <person name="Bowler C."/>
            <person name="Boyen C."/>
            <person name="Brownlee C."/>
            <person name="Carrano C.J."/>
            <person name="Charrier B."/>
            <person name="Cho G.Y."/>
            <person name="Coelho S.M."/>
            <person name="Collen J."/>
            <person name="Corre E."/>
            <person name="Da Silva C."/>
            <person name="Delage L."/>
            <person name="Delaroque N."/>
            <person name="Dittami S.M."/>
            <person name="Doulbeau S."/>
            <person name="Elias M."/>
            <person name="Farnham G."/>
            <person name="Gachon C.M."/>
            <person name="Gschloessl B."/>
            <person name="Heesch S."/>
            <person name="Jabbari K."/>
            <person name="Jubin C."/>
            <person name="Kawai H."/>
            <person name="Kimura K."/>
            <person name="Kloareg B."/>
            <person name="Kupper F.C."/>
            <person name="Lang D."/>
            <person name="Le Bail A."/>
            <person name="Leblanc C."/>
            <person name="Lerouge P."/>
            <person name="Lohr M."/>
            <person name="Lopez P.J."/>
            <person name="Martens C."/>
            <person name="Maumus F."/>
            <person name="Michel G."/>
            <person name="Miranda-Saavedra D."/>
            <person name="Morales J."/>
            <person name="Moreau H."/>
            <person name="Motomura T."/>
            <person name="Nagasato C."/>
            <person name="Napoli C.A."/>
            <person name="Nelson D.R."/>
            <person name="Nyvall-Collen P."/>
            <person name="Peters A.F."/>
            <person name="Pommier C."/>
            <person name="Potin P."/>
            <person name="Poulain J."/>
            <person name="Quesneville H."/>
            <person name="Read B."/>
            <person name="Rensing S.A."/>
            <person name="Ritter A."/>
            <person name="Rousvoal S."/>
            <person name="Samanta M."/>
            <person name="Samson G."/>
            <person name="Schroeder D.C."/>
            <person name="Segurens B."/>
            <person name="Strittmatter M."/>
            <person name="Tonon T."/>
            <person name="Tregear J.W."/>
            <person name="Valentin K."/>
            <person name="von Dassow P."/>
            <person name="Yamagishi T."/>
            <person name="Van de Peer Y."/>
            <person name="Wincker P."/>
        </authorList>
    </citation>
    <scope>NUCLEOTIDE SEQUENCE [LARGE SCALE GENOMIC DNA]</scope>
    <source>
        <strain evidence="4">Ec32 / CCAP1310/4</strain>
    </source>
</reference>